<evidence type="ECO:0000313" key="1">
    <source>
        <dbReference type="EMBL" id="ABS23972.1"/>
    </source>
</evidence>
<dbReference type="KEGG" id="bcy:Bcer98_3782"/>
<dbReference type="Proteomes" id="UP000002300">
    <property type="component" value="Chromosome"/>
</dbReference>
<dbReference type="AlphaFoldDB" id="A7GV14"/>
<dbReference type="STRING" id="315749.Bcer98_3782"/>
<name>A7GV14_BACCN</name>
<keyword evidence="2" id="KW-1185">Reference proteome</keyword>
<dbReference type="Pfam" id="PF06338">
    <property type="entry name" value="ComK"/>
    <property type="match status" value="1"/>
</dbReference>
<dbReference type="HOGENOM" id="CLU_107920_0_0_9"/>
<dbReference type="EMBL" id="CP000764">
    <property type="protein sequence ID" value="ABS23972.1"/>
    <property type="molecule type" value="Genomic_DNA"/>
</dbReference>
<sequence>MAFIIKFVSHLNLKGGLPLLEIAKIHTISNMIMMLLPHRDLFFQTQIHTTDEIFYSPKTPFEIIKELIISHNYSTYEGRRKAIVAKWKLYQNTPIPIDHRRFICAIPTHSPHTWDCTWLFYKNIAYIEKDDNNRAIVYFCNGDNITLSISAYQMKLQWRKAGNLLAQMMLEDFHNDF</sequence>
<protein>
    <submittedName>
        <fullName evidence="1">ComK family protein</fullName>
    </submittedName>
</protein>
<accession>A7GV14</accession>
<organism evidence="1 2">
    <name type="scientific">Bacillus cytotoxicus (strain DSM 22905 / CIP 110041 / 391-98 / NVH 391-98)</name>
    <dbReference type="NCBI Taxonomy" id="315749"/>
    <lineage>
        <taxon>Bacteria</taxon>
        <taxon>Bacillati</taxon>
        <taxon>Bacillota</taxon>
        <taxon>Bacilli</taxon>
        <taxon>Bacillales</taxon>
        <taxon>Bacillaceae</taxon>
        <taxon>Bacillus</taxon>
        <taxon>Bacillus cereus group</taxon>
    </lineage>
</organism>
<proteinExistence type="predicted"/>
<gene>
    <name evidence="1" type="ordered locus">Bcer98_3782</name>
</gene>
<dbReference type="GO" id="GO:0030420">
    <property type="term" value="P:establishment of competence for transformation"/>
    <property type="evidence" value="ECO:0007669"/>
    <property type="project" value="InterPro"/>
</dbReference>
<reference evidence="1 2" key="1">
    <citation type="journal article" date="2008" name="Chem. Biol. Interact.">
        <title>Extending the Bacillus cereus group genomics to putative food-borne pathogens of different toxicity.</title>
        <authorList>
            <person name="Lapidus A."/>
            <person name="Goltsman E."/>
            <person name="Auger S."/>
            <person name="Galleron N."/>
            <person name="Segurens B."/>
            <person name="Dossat C."/>
            <person name="Land M.L."/>
            <person name="Broussolle V."/>
            <person name="Brillard J."/>
            <person name="Guinebretiere M.H."/>
            <person name="Sanchis V."/>
            <person name="Nguen-The C."/>
            <person name="Lereclus D."/>
            <person name="Richardson P."/>
            <person name="Wincker P."/>
            <person name="Weissenbach J."/>
            <person name="Ehrlich S.D."/>
            <person name="Sorokin A."/>
        </authorList>
    </citation>
    <scope>NUCLEOTIDE SEQUENCE [LARGE SCALE GENOMIC DNA]</scope>
    <source>
        <strain evidence="2">DSM 22905 / CIP 110041 / 391-98 / NVH 391-98</strain>
    </source>
</reference>
<dbReference type="eggNOG" id="COG4903">
    <property type="taxonomic scope" value="Bacteria"/>
</dbReference>
<dbReference type="InterPro" id="IPR010461">
    <property type="entry name" value="ComK"/>
</dbReference>
<evidence type="ECO:0000313" key="2">
    <source>
        <dbReference type="Proteomes" id="UP000002300"/>
    </source>
</evidence>